<dbReference type="EMBL" id="JH668282">
    <property type="protein sequence ID" value="KAG6440742.1"/>
    <property type="molecule type" value="Genomic_DNA"/>
</dbReference>
<dbReference type="Proteomes" id="UP000791440">
    <property type="component" value="Unassembled WGS sequence"/>
</dbReference>
<proteinExistence type="predicted"/>
<name>A0A921YKB3_MANSE</name>
<protein>
    <submittedName>
        <fullName evidence="2">Uncharacterized protein</fullName>
    </submittedName>
</protein>
<evidence type="ECO:0000313" key="2">
    <source>
        <dbReference type="EMBL" id="KAG6440742.1"/>
    </source>
</evidence>
<sequence>MRDVPECLSRRYRALDELIKDLTRSAQGSHPEAPGNSDAGIQLLCDFWNILKEDPDYDLVHAIQQRLGLVEMAGDDRAFRPENITCYMAGKCCKKDDGDDQRRETINKIRKICSSGSDNPKCCASKSVSPSGGSDVLPLSKVLCNLKEAASFDKKCNARIKELMDTQKVLQDQIQHLEHREKEGVQLLKQADCMWTCMEDTYNKKINESLERQRTLMEQLKEVEASTAKWRKNKKDLELQLVSIGKCHEEIKDKINQKNSDLKCMDVEIEDFKKRIENNKKDMDAVKKSFGTKKQASEAKIAKIATEISRLQKVVIEERKYKSDKEQEGAQYVQEAREELQKICKVLLKKKIENEDLRAEKEALNFELDVLKQTCDQCRDKCKNRQQEISNEIAKVDKQIKEFKVRCIRCHECTDTMDIRKCCTDCPRCIQERDCILEKDHCSPDHTMDCVCTTVKQKFLDNVFDNMYTVLEKQIKTRPGKAVADVVLNCLKKSRNGKLDTETRNILQEFILTTVKKNLNLTIVGGAVKTRCEMDPEMYKQLMLCLKQVKVVKPPKEDKATPAKKDSCGRWGGVSECNCPKGPKACICLKKAPPPPQDPSPCPPPTQDKEDEGVVIKCPHRETAACGADCAMHAVPSRVGADIAAWRPDPCREQSCRFSKNMRAAQCVLGPESLVSLPKGYKSTVPQVPDFQDLDELMTCKCGRAPTKPCNCQDSKQLKAGIIKPCDKVTCGSLWDEAKEKANRSYSQIEKEIGKEIYSEISVAEKFKKVPSVQTDVFSEAQRHLSSEISLPAKSYDSKNVTFGKDIKEENPKERFKVIFGDDDHTSNLFTELKTTESGKLALELDEKVIALIEEKCAENPNLFVTLNETDSGHNIIDFSPDENVLNKRQRIAIKKTPSGTRFLEVQKGFVNKLKQNDIDINNIMNTNTNSSEKPEKNICETACDCKDHLGTNENIPKISDDSNASDHKSCLPELQRLWNEGKKDIMLKVMGRNGVCKEINATLIENSPGVIGIDVSNISTFGDVTFKTGECPALLTPTGSGTLLLQISHEDHYNVSLRRSTVGGIILVANDSILKAAEPTHYAHEIKTKNEFFRVKVKSPNKLVEDPPAVLKITPSHNYKLVLDKEYEKTFKQTIDECIGDDYECFVELDETMSGNFMVILDDNNLSDNEPNALLTKSPSGHIKMLVNDPIFESVDSISPKDISSSKVFGQLLEKLPPSSRQTKTANIKETTLNDTKSCSDSHLYDKVKMKLPDQKDLLEPSATLTRTASGQYAVVLNKESKKDFVNRLRNYLSGSQGLIPIKRTISGEITIALNSDGENNCGYGSLKITPSGNIYITVDEKVIEGMVKNVKSTEISNLGDELSKHIIGSIKSPVNKSVTTTCNAKPETCSCDETKCVCKELQLDRWLQGASKCSGSYLKFGNCADLTKERKNSCGGYKICDPQKCKEPCCAGSKSGGSAKSPHIVIKPCDCRPILPKNPRSEECCYVVEAICPYHIDKYETVPNELLDISSLCNKSEKNDHALIGSKIKTKDDAVKDRSWDSLNYLPPQLPRFLQDVNFR</sequence>
<keyword evidence="3" id="KW-1185">Reference proteome</keyword>
<feature type="coiled-coil region" evidence="1">
    <location>
        <begin position="160"/>
        <end position="289"/>
    </location>
</feature>
<evidence type="ECO:0000313" key="3">
    <source>
        <dbReference type="Proteomes" id="UP000791440"/>
    </source>
</evidence>
<accession>A0A921YKB3</accession>
<comment type="caution">
    <text evidence="2">The sequence shown here is derived from an EMBL/GenBank/DDBJ whole genome shotgun (WGS) entry which is preliminary data.</text>
</comment>
<gene>
    <name evidence="2" type="ORF">O3G_MSEX001461</name>
</gene>
<evidence type="ECO:0000256" key="1">
    <source>
        <dbReference type="SAM" id="Coils"/>
    </source>
</evidence>
<keyword evidence="1" id="KW-0175">Coiled coil</keyword>
<reference evidence="2" key="1">
    <citation type="journal article" date="2016" name="Insect Biochem. Mol. Biol.">
        <title>Multifaceted biological insights from a draft genome sequence of the tobacco hornworm moth, Manduca sexta.</title>
        <authorList>
            <person name="Kanost M.R."/>
            <person name="Arrese E.L."/>
            <person name="Cao X."/>
            <person name="Chen Y.R."/>
            <person name="Chellapilla S."/>
            <person name="Goldsmith M.R."/>
            <person name="Grosse-Wilde E."/>
            <person name="Heckel D.G."/>
            <person name="Herndon N."/>
            <person name="Jiang H."/>
            <person name="Papanicolaou A."/>
            <person name="Qu J."/>
            <person name="Soulages J.L."/>
            <person name="Vogel H."/>
            <person name="Walters J."/>
            <person name="Waterhouse R.M."/>
            <person name="Ahn S.J."/>
            <person name="Almeida F.C."/>
            <person name="An C."/>
            <person name="Aqrawi P."/>
            <person name="Bretschneider A."/>
            <person name="Bryant W.B."/>
            <person name="Bucks S."/>
            <person name="Chao H."/>
            <person name="Chevignon G."/>
            <person name="Christen J.M."/>
            <person name="Clarke D.F."/>
            <person name="Dittmer N.T."/>
            <person name="Ferguson L.C.F."/>
            <person name="Garavelou S."/>
            <person name="Gordon K.H.J."/>
            <person name="Gunaratna R.T."/>
            <person name="Han Y."/>
            <person name="Hauser F."/>
            <person name="He Y."/>
            <person name="Heidel-Fischer H."/>
            <person name="Hirsh A."/>
            <person name="Hu Y."/>
            <person name="Jiang H."/>
            <person name="Kalra D."/>
            <person name="Klinner C."/>
            <person name="Konig C."/>
            <person name="Kovar C."/>
            <person name="Kroll A.R."/>
            <person name="Kuwar S.S."/>
            <person name="Lee S.L."/>
            <person name="Lehman R."/>
            <person name="Li K."/>
            <person name="Li Z."/>
            <person name="Liang H."/>
            <person name="Lovelace S."/>
            <person name="Lu Z."/>
            <person name="Mansfield J.H."/>
            <person name="McCulloch K.J."/>
            <person name="Mathew T."/>
            <person name="Morton B."/>
            <person name="Muzny D.M."/>
            <person name="Neunemann D."/>
            <person name="Ongeri F."/>
            <person name="Pauchet Y."/>
            <person name="Pu L.L."/>
            <person name="Pyrousis I."/>
            <person name="Rao X.J."/>
            <person name="Redding A."/>
            <person name="Roesel C."/>
            <person name="Sanchez-Gracia A."/>
            <person name="Schaack S."/>
            <person name="Shukla A."/>
            <person name="Tetreau G."/>
            <person name="Wang Y."/>
            <person name="Xiong G.H."/>
            <person name="Traut W."/>
            <person name="Walsh T.K."/>
            <person name="Worley K.C."/>
            <person name="Wu D."/>
            <person name="Wu W."/>
            <person name="Wu Y.Q."/>
            <person name="Zhang X."/>
            <person name="Zou Z."/>
            <person name="Zucker H."/>
            <person name="Briscoe A.D."/>
            <person name="Burmester T."/>
            <person name="Clem R.J."/>
            <person name="Feyereisen R."/>
            <person name="Grimmelikhuijzen C.J.P."/>
            <person name="Hamodrakas S.J."/>
            <person name="Hansson B.S."/>
            <person name="Huguet E."/>
            <person name="Jermiin L.S."/>
            <person name="Lan Q."/>
            <person name="Lehman H.K."/>
            <person name="Lorenzen M."/>
            <person name="Merzendorfer H."/>
            <person name="Michalopoulos I."/>
            <person name="Morton D.B."/>
            <person name="Muthukrishnan S."/>
            <person name="Oakeshott J.G."/>
            <person name="Palmer W."/>
            <person name="Park Y."/>
            <person name="Passarelli A.L."/>
            <person name="Rozas J."/>
            <person name="Schwartz L.M."/>
            <person name="Smith W."/>
            <person name="Southgate A."/>
            <person name="Vilcinskas A."/>
            <person name="Vogt R."/>
            <person name="Wang P."/>
            <person name="Werren J."/>
            <person name="Yu X.Q."/>
            <person name="Zhou J.J."/>
            <person name="Brown S.J."/>
            <person name="Scherer S.E."/>
            <person name="Richards S."/>
            <person name="Blissard G.W."/>
        </authorList>
    </citation>
    <scope>NUCLEOTIDE SEQUENCE</scope>
</reference>
<reference evidence="2" key="2">
    <citation type="submission" date="2020-12" db="EMBL/GenBank/DDBJ databases">
        <authorList>
            <person name="Kanost M."/>
        </authorList>
    </citation>
    <scope>NUCLEOTIDE SEQUENCE</scope>
</reference>
<feature type="coiled-coil region" evidence="1">
    <location>
        <begin position="347"/>
        <end position="406"/>
    </location>
</feature>
<organism evidence="2 3">
    <name type="scientific">Manduca sexta</name>
    <name type="common">Tobacco hawkmoth</name>
    <name type="synonym">Tobacco hornworm</name>
    <dbReference type="NCBI Taxonomy" id="7130"/>
    <lineage>
        <taxon>Eukaryota</taxon>
        <taxon>Metazoa</taxon>
        <taxon>Ecdysozoa</taxon>
        <taxon>Arthropoda</taxon>
        <taxon>Hexapoda</taxon>
        <taxon>Insecta</taxon>
        <taxon>Pterygota</taxon>
        <taxon>Neoptera</taxon>
        <taxon>Endopterygota</taxon>
        <taxon>Lepidoptera</taxon>
        <taxon>Glossata</taxon>
        <taxon>Ditrysia</taxon>
        <taxon>Bombycoidea</taxon>
        <taxon>Sphingidae</taxon>
        <taxon>Sphinginae</taxon>
        <taxon>Sphingini</taxon>
        <taxon>Manduca</taxon>
    </lineage>
</organism>